<dbReference type="AlphaFoldDB" id="A0A2H0W3W4"/>
<organism evidence="12 13">
    <name type="scientific">Candidatus Buchananbacteria bacterium CG10_big_fil_rev_8_21_14_0_10_42_9</name>
    <dbReference type="NCBI Taxonomy" id="1974526"/>
    <lineage>
        <taxon>Bacteria</taxon>
        <taxon>Candidatus Buchananiibacteriota</taxon>
    </lineage>
</organism>
<dbReference type="EMBL" id="PEZZ01000016">
    <property type="protein sequence ID" value="PIS05231.1"/>
    <property type="molecule type" value="Genomic_DNA"/>
</dbReference>
<dbReference type="Pfam" id="PF02355">
    <property type="entry name" value="SecD_SecF_C"/>
    <property type="match status" value="1"/>
</dbReference>
<dbReference type="Proteomes" id="UP000230935">
    <property type="component" value="Unassembled WGS sequence"/>
</dbReference>
<feature type="transmembrane region" description="Helical" evidence="10">
    <location>
        <begin position="126"/>
        <end position="145"/>
    </location>
</feature>
<dbReference type="GO" id="GO:0043952">
    <property type="term" value="P:protein transport by the Sec complex"/>
    <property type="evidence" value="ECO:0007669"/>
    <property type="project" value="UniProtKB-UniRule"/>
</dbReference>
<comment type="similarity">
    <text evidence="10">Belongs to the SecD/SecF family. SecF subfamily.</text>
</comment>
<dbReference type="GO" id="GO:0065002">
    <property type="term" value="P:intracellular protein transmembrane transport"/>
    <property type="evidence" value="ECO:0007669"/>
    <property type="project" value="UniProtKB-UniRule"/>
</dbReference>
<dbReference type="SUPFAM" id="SSF82866">
    <property type="entry name" value="Multidrug efflux transporter AcrB transmembrane domain"/>
    <property type="match status" value="1"/>
</dbReference>
<evidence type="ECO:0000256" key="4">
    <source>
        <dbReference type="ARBA" id="ARBA00022519"/>
    </source>
</evidence>
<dbReference type="InterPro" id="IPR005665">
    <property type="entry name" value="SecF_bac"/>
</dbReference>
<evidence type="ECO:0000256" key="6">
    <source>
        <dbReference type="ARBA" id="ARBA00022927"/>
    </source>
</evidence>
<evidence type="ECO:0000256" key="2">
    <source>
        <dbReference type="ARBA" id="ARBA00022448"/>
    </source>
</evidence>
<evidence type="ECO:0000313" key="13">
    <source>
        <dbReference type="Proteomes" id="UP000230935"/>
    </source>
</evidence>
<feature type="transmembrane region" description="Helical" evidence="10">
    <location>
        <begin position="9"/>
        <end position="29"/>
    </location>
</feature>
<keyword evidence="9 10" id="KW-0472">Membrane</keyword>
<keyword evidence="5 10" id="KW-0812">Transmembrane</keyword>
<dbReference type="Pfam" id="PF07549">
    <property type="entry name" value="Sec_GG"/>
    <property type="match status" value="1"/>
</dbReference>
<evidence type="ECO:0000313" key="12">
    <source>
        <dbReference type="EMBL" id="PIS05231.1"/>
    </source>
</evidence>
<dbReference type="NCBIfam" id="TIGR00966">
    <property type="entry name" value="transloc_SecF"/>
    <property type="match status" value="1"/>
</dbReference>
<proteinExistence type="inferred from homology"/>
<evidence type="ECO:0000256" key="9">
    <source>
        <dbReference type="ARBA" id="ARBA00023136"/>
    </source>
</evidence>
<accession>A0A2H0W3W4</accession>
<feature type="transmembrane region" description="Helical" evidence="10">
    <location>
        <begin position="157"/>
        <end position="179"/>
    </location>
</feature>
<comment type="caution">
    <text evidence="12">The sequence shown here is derived from an EMBL/GenBank/DDBJ whole genome shotgun (WGS) entry which is preliminary data.</text>
</comment>
<keyword evidence="4" id="KW-0997">Cell inner membrane</keyword>
<evidence type="ECO:0000256" key="8">
    <source>
        <dbReference type="ARBA" id="ARBA00023010"/>
    </source>
</evidence>
<keyword evidence="2 10" id="KW-0813">Transport</keyword>
<comment type="subunit">
    <text evidence="10">Forms a complex with SecD. Part of the essential Sec protein translocation apparatus which comprises SecA, SecYEG and auxiliary proteins SecDF. Other proteins may also be involved.</text>
</comment>
<name>A0A2H0W3W4_9BACT</name>
<feature type="transmembrane region" description="Helical" evidence="10">
    <location>
        <begin position="266"/>
        <end position="292"/>
    </location>
</feature>
<evidence type="ECO:0000256" key="5">
    <source>
        <dbReference type="ARBA" id="ARBA00022692"/>
    </source>
</evidence>
<dbReference type="HAMAP" id="MF_01464_B">
    <property type="entry name" value="SecF_B"/>
    <property type="match status" value="1"/>
</dbReference>
<dbReference type="InterPro" id="IPR022645">
    <property type="entry name" value="SecD/SecF_bac"/>
</dbReference>
<dbReference type="NCBIfam" id="TIGR00916">
    <property type="entry name" value="2A0604s01"/>
    <property type="match status" value="1"/>
</dbReference>
<dbReference type="PANTHER" id="PTHR30081:SF8">
    <property type="entry name" value="PROTEIN TRANSLOCASE SUBUNIT SECF"/>
    <property type="match status" value="1"/>
</dbReference>
<feature type="transmembrane region" description="Helical" evidence="10">
    <location>
        <begin position="242"/>
        <end position="260"/>
    </location>
</feature>
<feature type="domain" description="SSD" evidence="11">
    <location>
        <begin position="126"/>
        <end position="291"/>
    </location>
</feature>
<dbReference type="PANTHER" id="PTHR30081">
    <property type="entry name" value="PROTEIN-EXPORT MEMBRANE PROTEIN SEC"/>
    <property type="match status" value="1"/>
</dbReference>
<sequence>MIKIIKHKIIWFIISGGLVVVAIVALATWQLNLGVDFVGGNLVDLQFTQDRPAPGEITSRIEAQGFTSVAVQPVEENSLSIKTRESGEAAHQELISFIRDNYDSEVVELRLDSIGPSIGQELKTKTAYALAIAVLAIVIYIAWAFRKVSEPVASWKYGIIAIVAVAHDIIITLGIFSVLGNFYGIEITAPFIAAALTILGYSVNDTIVVFDRIRENLAAKHKFMEFEPIVENSVREVIIRSINTSATTMLALLAILIFGGSTTRDFVLALIIGVAIGTYSSIFLASPLLVLIGKKRK</sequence>
<reference evidence="13" key="1">
    <citation type="submission" date="2017-09" db="EMBL/GenBank/DDBJ databases">
        <title>Depth-based differentiation of microbial function through sediment-hosted aquifers and enrichment of novel symbionts in the deep terrestrial subsurface.</title>
        <authorList>
            <person name="Probst A.J."/>
            <person name="Ladd B."/>
            <person name="Jarett J.K."/>
            <person name="Geller-Mcgrath D.E."/>
            <person name="Sieber C.M.K."/>
            <person name="Emerson J.B."/>
            <person name="Anantharaman K."/>
            <person name="Thomas B.C."/>
            <person name="Malmstrom R."/>
            <person name="Stieglmeier M."/>
            <person name="Klingl A."/>
            <person name="Woyke T."/>
            <person name="Ryan C.M."/>
            <person name="Banfield J.F."/>
        </authorList>
    </citation>
    <scope>NUCLEOTIDE SEQUENCE [LARGE SCALE GENOMIC DNA]</scope>
</reference>
<evidence type="ECO:0000256" key="3">
    <source>
        <dbReference type="ARBA" id="ARBA00022475"/>
    </source>
</evidence>
<keyword evidence="3 10" id="KW-1003">Cell membrane</keyword>
<evidence type="ECO:0000256" key="1">
    <source>
        <dbReference type="ARBA" id="ARBA00004651"/>
    </source>
</evidence>
<dbReference type="GO" id="GO:0005886">
    <property type="term" value="C:plasma membrane"/>
    <property type="evidence" value="ECO:0007669"/>
    <property type="project" value="UniProtKB-SubCell"/>
</dbReference>
<dbReference type="GO" id="GO:0015450">
    <property type="term" value="F:protein-transporting ATPase activity"/>
    <property type="evidence" value="ECO:0007669"/>
    <property type="project" value="InterPro"/>
</dbReference>
<keyword evidence="6 10" id="KW-0653">Protein transport</keyword>
<dbReference type="InterPro" id="IPR055344">
    <property type="entry name" value="SecD_SecF_C_bact"/>
</dbReference>
<feature type="transmembrane region" description="Helical" evidence="10">
    <location>
        <begin position="191"/>
        <end position="210"/>
    </location>
</feature>
<comment type="subcellular location">
    <subcellularLocation>
        <location evidence="1 10">Cell membrane</location>
        <topology evidence="1 10">Multi-pass membrane protein</topology>
    </subcellularLocation>
</comment>
<evidence type="ECO:0000259" key="11">
    <source>
        <dbReference type="PROSITE" id="PS50156"/>
    </source>
</evidence>
<dbReference type="InterPro" id="IPR048634">
    <property type="entry name" value="SecD_SecF_C"/>
</dbReference>
<protein>
    <recommendedName>
        <fullName evidence="10">Protein-export membrane protein SecF</fullName>
    </recommendedName>
</protein>
<evidence type="ECO:0000256" key="10">
    <source>
        <dbReference type="HAMAP-Rule" id="MF_01464"/>
    </source>
</evidence>
<dbReference type="Gene3D" id="1.20.1640.10">
    <property type="entry name" value="Multidrug efflux transporter AcrB transmembrane domain"/>
    <property type="match status" value="1"/>
</dbReference>
<evidence type="ECO:0000256" key="7">
    <source>
        <dbReference type="ARBA" id="ARBA00022989"/>
    </source>
</evidence>
<dbReference type="GO" id="GO:0006605">
    <property type="term" value="P:protein targeting"/>
    <property type="evidence" value="ECO:0007669"/>
    <property type="project" value="UniProtKB-UniRule"/>
</dbReference>
<comment type="function">
    <text evidence="10">Part of the Sec protein translocase complex. Interacts with the SecYEG preprotein conducting channel. SecDF uses the proton motive force (PMF) to complete protein translocation after the ATP-dependent function of SecA.</text>
</comment>
<keyword evidence="7 10" id="KW-1133">Transmembrane helix</keyword>
<dbReference type="PRINTS" id="PR01755">
    <property type="entry name" value="SECFTRNLCASE"/>
</dbReference>
<dbReference type="InterPro" id="IPR022813">
    <property type="entry name" value="SecD/SecF_arch_bac"/>
</dbReference>
<gene>
    <name evidence="10 12" type="primary">secF</name>
    <name evidence="12" type="ORF">COT81_02225</name>
</gene>
<dbReference type="InterPro" id="IPR022646">
    <property type="entry name" value="SecD/SecF_CS"/>
</dbReference>
<keyword evidence="8 10" id="KW-0811">Translocation</keyword>
<dbReference type="PROSITE" id="PS50156">
    <property type="entry name" value="SSD"/>
    <property type="match status" value="1"/>
</dbReference>
<dbReference type="InterPro" id="IPR000731">
    <property type="entry name" value="SSD"/>
</dbReference>